<reference evidence="1 2" key="3">
    <citation type="journal article" date="2022" name="Microbiol. Spectr.">
        <title>Folding features and dynamics of 3D genome architecture in plant fungal pathogens.</title>
        <authorList>
            <person name="Xia C."/>
        </authorList>
    </citation>
    <scope>NUCLEOTIDE SEQUENCE [LARGE SCALE GENOMIC DNA]</scope>
    <source>
        <strain evidence="1 2">93-210</strain>
    </source>
</reference>
<reference evidence="2" key="1">
    <citation type="journal article" date="2018" name="BMC Genomics">
        <title>Genomic insights into host adaptation between the wheat stripe rust pathogen (Puccinia striiformis f. sp. tritici) and the barley stripe rust pathogen (Puccinia striiformis f. sp. hordei).</title>
        <authorList>
            <person name="Xia C."/>
            <person name="Wang M."/>
            <person name="Yin C."/>
            <person name="Cornejo O.E."/>
            <person name="Hulbert S.H."/>
            <person name="Chen X."/>
        </authorList>
    </citation>
    <scope>NUCLEOTIDE SEQUENCE [LARGE SCALE GENOMIC DNA]</scope>
    <source>
        <strain evidence="2">93-210</strain>
    </source>
</reference>
<reference evidence="2" key="2">
    <citation type="journal article" date="2018" name="Mol. Plant Microbe Interact.">
        <title>Genome sequence resources for the wheat stripe rust pathogen (Puccinia striiformis f. sp. tritici) and the barley stripe rust pathogen (Puccinia striiformis f. sp. hordei).</title>
        <authorList>
            <person name="Xia C."/>
            <person name="Wang M."/>
            <person name="Yin C."/>
            <person name="Cornejo O.E."/>
            <person name="Hulbert S.H."/>
            <person name="Chen X."/>
        </authorList>
    </citation>
    <scope>NUCLEOTIDE SEQUENCE [LARGE SCALE GENOMIC DNA]</scope>
    <source>
        <strain evidence="2">93-210</strain>
    </source>
</reference>
<evidence type="ECO:0000313" key="1">
    <source>
        <dbReference type="EMBL" id="KAI7938918.1"/>
    </source>
</evidence>
<proteinExistence type="predicted"/>
<evidence type="ECO:0000313" key="2">
    <source>
        <dbReference type="Proteomes" id="UP001060170"/>
    </source>
</evidence>
<organism evidence="1 2">
    <name type="scientific">Puccinia striiformis f. sp. tritici</name>
    <dbReference type="NCBI Taxonomy" id="168172"/>
    <lineage>
        <taxon>Eukaryota</taxon>
        <taxon>Fungi</taxon>
        <taxon>Dikarya</taxon>
        <taxon>Basidiomycota</taxon>
        <taxon>Pucciniomycotina</taxon>
        <taxon>Pucciniomycetes</taxon>
        <taxon>Pucciniales</taxon>
        <taxon>Pucciniaceae</taxon>
        <taxon>Puccinia</taxon>
    </lineage>
</organism>
<gene>
    <name evidence="1" type="ORF">MJO28_014497</name>
</gene>
<dbReference type="EMBL" id="CM045879">
    <property type="protein sequence ID" value="KAI7938918.1"/>
    <property type="molecule type" value="Genomic_DNA"/>
</dbReference>
<keyword evidence="2" id="KW-1185">Reference proteome</keyword>
<protein>
    <submittedName>
        <fullName evidence="1">Uncharacterized protein</fullName>
    </submittedName>
</protein>
<sequence length="428" mass="47555">MAIKGSSTFWQGLFTVVSILSVISLVTAKHHSHHDSTKSKILPRLAGVSLQTQLNAGNLSRREPKVINPDETFVTVFFQSGSTGVAPPKTQIPHFINQNVNLLRVPVAWEFLQPEMNKPLNASNVKIYCEYIEEITSQGAFAIIDLHAYARYKGEIVGESPTMPASVLVNLWLQLGGLFKHNNHVILGISNEPHDQSIEKWAVTVQEVVTALRTNDIYNILLIPGTDYTSLKAFPEWYKVMKDVKNPDGSFEGLWFEVHRYLDTDNSGKSTECVDSHADEVVSVAKMLKADGRQVLLGETGGGSTQSCMTYLPELVKAVVEAYPVFMGFAIWAAGSFGETYELVTTVKDESSVSNWDTFTRAEVSSRADNLVCLTCLAHWMERSRQLAVDQAIPPNQSPAGPQSEADQQRCEKARKEVAHLELKFGRW</sequence>
<comment type="caution">
    <text evidence="1">The sequence shown here is derived from an EMBL/GenBank/DDBJ whole genome shotgun (WGS) entry which is preliminary data.</text>
</comment>
<accession>A0ACC0DVH9</accession>
<dbReference type="Proteomes" id="UP001060170">
    <property type="component" value="Chromosome 15"/>
</dbReference>
<name>A0ACC0DVH9_9BASI</name>